<evidence type="ECO:0008006" key="4">
    <source>
        <dbReference type="Google" id="ProtNLM"/>
    </source>
</evidence>
<evidence type="ECO:0000313" key="2">
    <source>
        <dbReference type="EMBL" id="NDV60853.1"/>
    </source>
</evidence>
<evidence type="ECO:0000256" key="1">
    <source>
        <dbReference type="SAM" id="Phobius"/>
    </source>
</evidence>
<comment type="caution">
    <text evidence="2">The sequence shown here is derived from an EMBL/GenBank/DDBJ whole genome shotgun (WGS) entry which is preliminary data.</text>
</comment>
<protein>
    <recommendedName>
        <fullName evidence="4">Solute:sodium symporter small subunit</fullName>
    </recommendedName>
</protein>
<keyword evidence="1" id="KW-0472">Membrane</keyword>
<dbReference type="Proteomes" id="UP000478417">
    <property type="component" value="Unassembled WGS sequence"/>
</dbReference>
<keyword evidence="1" id="KW-0812">Transmembrane</keyword>
<gene>
    <name evidence="2" type="ORF">G0Q06_00135</name>
</gene>
<dbReference type="EMBL" id="JAAGNX010000001">
    <property type="protein sequence ID" value="NDV60853.1"/>
    <property type="molecule type" value="Genomic_DNA"/>
</dbReference>
<keyword evidence="1" id="KW-1133">Transmembrane helix</keyword>
<sequence>MAQDHYNEYIGKKYVGFSIVLALVFWACFTRLLLPFVPTDDPSWGYFFAGFTALCLTGVFYIASHMFRLVLQEHRKAQQERGS</sequence>
<proteinExistence type="predicted"/>
<dbReference type="AlphaFoldDB" id="A0A6B2LXB1"/>
<accession>A0A6B2LXB1</accession>
<feature type="transmembrane region" description="Helical" evidence="1">
    <location>
        <begin position="14"/>
        <end position="34"/>
    </location>
</feature>
<organism evidence="2 3">
    <name type="scientific">Oceanipulchritudo coccoides</name>
    <dbReference type="NCBI Taxonomy" id="2706888"/>
    <lineage>
        <taxon>Bacteria</taxon>
        <taxon>Pseudomonadati</taxon>
        <taxon>Verrucomicrobiota</taxon>
        <taxon>Opitutia</taxon>
        <taxon>Puniceicoccales</taxon>
        <taxon>Oceanipulchritudinaceae</taxon>
        <taxon>Oceanipulchritudo</taxon>
    </lineage>
</organism>
<name>A0A6B2LXB1_9BACT</name>
<dbReference type="RefSeq" id="WP_163961250.1">
    <property type="nucleotide sequence ID" value="NZ_JAAGNX010000001.1"/>
</dbReference>
<keyword evidence="3" id="KW-1185">Reference proteome</keyword>
<reference evidence="2 3" key="1">
    <citation type="submission" date="2020-02" db="EMBL/GenBank/DDBJ databases">
        <title>Albibacoteraceae fam. nov., the first described family within the subdivision 4 Verrucomicrobia.</title>
        <authorList>
            <person name="Xi F."/>
        </authorList>
    </citation>
    <scope>NUCLEOTIDE SEQUENCE [LARGE SCALE GENOMIC DNA]</scope>
    <source>
        <strain evidence="2 3">CK1056</strain>
    </source>
</reference>
<evidence type="ECO:0000313" key="3">
    <source>
        <dbReference type="Proteomes" id="UP000478417"/>
    </source>
</evidence>
<feature type="transmembrane region" description="Helical" evidence="1">
    <location>
        <begin position="46"/>
        <end position="71"/>
    </location>
</feature>